<dbReference type="PANTHER" id="PTHR15681">
    <property type="entry name" value="MAD2L1-BINDING PROTEIN"/>
    <property type="match status" value="1"/>
</dbReference>
<dbReference type="Proteomes" id="UP001461498">
    <property type="component" value="Unassembled WGS sequence"/>
</dbReference>
<organism evidence="1 2">
    <name type="scientific">Rhynocoris fuscipes</name>
    <dbReference type="NCBI Taxonomy" id="488301"/>
    <lineage>
        <taxon>Eukaryota</taxon>
        <taxon>Metazoa</taxon>
        <taxon>Ecdysozoa</taxon>
        <taxon>Arthropoda</taxon>
        <taxon>Hexapoda</taxon>
        <taxon>Insecta</taxon>
        <taxon>Pterygota</taxon>
        <taxon>Neoptera</taxon>
        <taxon>Paraneoptera</taxon>
        <taxon>Hemiptera</taxon>
        <taxon>Heteroptera</taxon>
        <taxon>Panheteroptera</taxon>
        <taxon>Cimicomorpha</taxon>
        <taxon>Reduviidae</taxon>
        <taxon>Harpactorinae</taxon>
        <taxon>Harpactorini</taxon>
        <taxon>Rhynocoris</taxon>
    </lineage>
</organism>
<protein>
    <submittedName>
        <fullName evidence="1">Uncharacterized protein</fullName>
    </submittedName>
</protein>
<reference evidence="1 2" key="1">
    <citation type="submission" date="2022-12" db="EMBL/GenBank/DDBJ databases">
        <title>Chromosome-level genome assembly of true bugs.</title>
        <authorList>
            <person name="Ma L."/>
            <person name="Li H."/>
        </authorList>
    </citation>
    <scope>NUCLEOTIDE SEQUENCE [LARGE SCALE GENOMIC DNA]</scope>
    <source>
        <strain evidence="1">Lab_2022b</strain>
    </source>
</reference>
<dbReference type="GO" id="GO:0007096">
    <property type="term" value="P:regulation of exit from mitosis"/>
    <property type="evidence" value="ECO:0007669"/>
    <property type="project" value="InterPro"/>
</dbReference>
<dbReference type="EMBL" id="JAPXFL010000013">
    <property type="protein sequence ID" value="KAK9497954.1"/>
    <property type="molecule type" value="Genomic_DNA"/>
</dbReference>
<dbReference type="InterPro" id="IPR009511">
    <property type="entry name" value="MAD1/Cdc20-bound-Mad2-bd"/>
</dbReference>
<name>A0AAW1CKD4_9HEMI</name>
<gene>
    <name evidence="1" type="ORF">O3M35_003849</name>
</gene>
<keyword evidence="2" id="KW-1185">Reference proteome</keyword>
<dbReference type="AlphaFoldDB" id="A0AAW1CKD4"/>
<dbReference type="PANTHER" id="PTHR15681:SF1">
    <property type="entry name" value="MAD2L1-BINDING PROTEIN"/>
    <property type="match status" value="1"/>
</dbReference>
<proteinExistence type="predicted"/>
<evidence type="ECO:0000313" key="2">
    <source>
        <dbReference type="Proteomes" id="UP001461498"/>
    </source>
</evidence>
<dbReference type="InterPro" id="IPR053729">
    <property type="entry name" value="MAD2L1BP_domain_sf"/>
</dbReference>
<dbReference type="GO" id="GO:0005634">
    <property type="term" value="C:nucleus"/>
    <property type="evidence" value="ECO:0007669"/>
    <property type="project" value="InterPro"/>
</dbReference>
<comment type="caution">
    <text evidence="1">The sequence shown here is derived from an EMBL/GenBank/DDBJ whole genome shotgun (WGS) entry which is preliminary data.</text>
</comment>
<dbReference type="Gene3D" id="3.30.900.20">
    <property type="match status" value="1"/>
</dbReference>
<accession>A0AAW1CKD4</accession>
<sequence length="272" mass="31169">MINLKIILEDILTPINCSILIKEIIKYIAYNSKQIPHNYEIFSRMLLNRQRNFMANSESIDESAPVLSMKETKVHIFYKKMNAVFENFESTFKSLENELCLCSDIREVMVIIGPNISVPKHIIRILIPSLAVGHSIAYHPARKNLLSVYRNLLECNELSDSLFKTNGPTNMFILLGLLPNSDGPKSSNFHPVDHINLKQNVQKTIIDLTNPLIENVDCNCEINNDNIKLNSNNYENYIYFKSITIINGFKDFKIDGVSALNIFRTLPITKNF</sequence>
<evidence type="ECO:0000313" key="1">
    <source>
        <dbReference type="EMBL" id="KAK9497954.1"/>
    </source>
</evidence>